<dbReference type="KEGG" id="rfo:REIFOR_02030"/>
<protein>
    <submittedName>
        <fullName evidence="2">Uncharacterized protein</fullName>
    </submittedName>
</protein>
<sequence>MQPFTTYSSRTGLALTMVLAVGQVNAGDDVFGTPAEPGDDLFGGASLVTDVIANEVNLAEDMLTGDEVLNWSGSFAWQSAGILIDQPTVEHDPQVQSELSGNLKLDARPNVDYRVLLNLDYSATADGSSSLLREAFADFDLDNQLFIRAGQQTLQWGVGYFYSPADTLSQDSIDANDPDQDRIGTMAAKIHKPKGTANYYAYLIPDDTANSYSIAVKGEWLLGSQEWGLGVVRQANNELNLVVTGSVPTDLGDLFTEYNLSLGETSLGLSAAGSLYDRSDELLQQFTVGMRASQDIGPDSSLSLSGQYYYNGLGYTEPTWSTAANDWQSLTLGREVAEQLSQQLAALMIQLADPYGLPLSASMLALSSLTDGSAMLKSTVTLSPNDFVSTALSVTTLMGDPGGEYAPMGDLSRYELTLTLGSQSF</sequence>
<evidence type="ECO:0000256" key="1">
    <source>
        <dbReference type="SAM" id="SignalP"/>
    </source>
</evidence>
<evidence type="ECO:0000313" key="3">
    <source>
        <dbReference type="Proteomes" id="UP000229757"/>
    </source>
</evidence>
<organism evidence="2 3">
    <name type="scientific">Reinekea forsetii</name>
    <dbReference type="NCBI Taxonomy" id="1336806"/>
    <lineage>
        <taxon>Bacteria</taxon>
        <taxon>Pseudomonadati</taxon>
        <taxon>Pseudomonadota</taxon>
        <taxon>Gammaproteobacteria</taxon>
        <taxon>Oceanospirillales</taxon>
        <taxon>Saccharospirillaceae</taxon>
        <taxon>Reinekea</taxon>
    </lineage>
</organism>
<dbReference type="OrthoDB" id="9769143at2"/>
<dbReference type="Proteomes" id="UP000229757">
    <property type="component" value="Chromosome"/>
</dbReference>
<dbReference type="AlphaFoldDB" id="A0A2K8KQZ6"/>
<dbReference type="EMBL" id="CP011797">
    <property type="protein sequence ID" value="ATX77165.1"/>
    <property type="molecule type" value="Genomic_DNA"/>
</dbReference>
<gene>
    <name evidence="2" type="ORF">REIFOR_02030</name>
</gene>
<reference evidence="2 3" key="1">
    <citation type="journal article" date="2017" name="Environ. Microbiol.">
        <title>Genomic and physiological analyses of 'Reinekea forsetii' reveal a versatile opportunistic lifestyle during spring algae blooms.</title>
        <authorList>
            <person name="Avci B."/>
            <person name="Hahnke R.L."/>
            <person name="Chafee M."/>
            <person name="Fischer T."/>
            <person name="Gruber-Vodicka H."/>
            <person name="Tegetmeyer H.E."/>
            <person name="Harder J."/>
            <person name="Fuchs B.M."/>
            <person name="Amann R.I."/>
            <person name="Teeling H."/>
        </authorList>
    </citation>
    <scope>NUCLEOTIDE SEQUENCE [LARGE SCALE GENOMIC DNA]</scope>
    <source>
        <strain evidence="2 3">Hel1_31_D35</strain>
    </source>
</reference>
<feature type="signal peptide" evidence="1">
    <location>
        <begin position="1"/>
        <end position="26"/>
    </location>
</feature>
<proteinExistence type="predicted"/>
<keyword evidence="1" id="KW-0732">Signal</keyword>
<evidence type="ECO:0000313" key="2">
    <source>
        <dbReference type="EMBL" id="ATX77165.1"/>
    </source>
</evidence>
<dbReference type="RefSeq" id="WP_100257443.1">
    <property type="nucleotide sequence ID" value="NZ_CP011797.1"/>
</dbReference>
<accession>A0A2K8KQZ6</accession>
<name>A0A2K8KQZ6_9GAMM</name>
<keyword evidence="3" id="KW-1185">Reference proteome</keyword>
<feature type="chain" id="PRO_5014823568" evidence="1">
    <location>
        <begin position="27"/>
        <end position="425"/>
    </location>
</feature>